<dbReference type="GeneID" id="109481422"/>
<organism evidence="8 9">
    <name type="scientific">Branchiostoma belcheri</name>
    <name type="common">Amphioxus</name>
    <dbReference type="NCBI Taxonomy" id="7741"/>
    <lineage>
        <taxon>Eukaryota</taxon>
        <taxon>Metazoa</taxon>
        <taxon>Chordata</taxon>
        <taxon>Cephalochordata</taxon>
        <taxon>Leptocardii</taxon>
        <taxon>Amphioxiformes</taxon>
        <taxon>Branchiostomatidae</taxon>
        <taxon>Branchiostoma</taxon>
    </lineage>
</organism>
<feature type="region of interest" description="Disordered" evidence="5">
    <location>
        <begin position="168"/>
        <end position="297"/>
    </location>
</feature>
<dbReference type="InterPro" id="IPR001680">
    <property type="entry name" value="WD40_rpt"/>
</dbReference>
<dbReference type="InterPro" id="IPR036322">
    <property type="entry name" value="WD40_repeat_dom_sf"/>
</dbReference>
<proteinExistence type="predicted"/>
<dbReference type="InterPro" id="IPR052752">
    <property type="entry name" value="NACHT-WD_repeat"/>
</dbReference>
<dbReference type="RefSeq" id="XP_019639553.1">
    <property type="nucleotide sequence ID" value="XM_019783994.1"/>
</dbReference>
<accession>A0A6P4ZRT0</accession>
<feature type="compositionally biased region" description="Pro residues" evidence="5">
    <location>
        <begin position="212"/>
        <end position="221"/>
    </location>
</feature>
<feature type="compositionally biased region" description="Polar residues" evidence="5">
    <location>
        <begin position="604"/>
        <end position="622"/>
    </location>
</feature>
<dbReference type="OrthoDB" id="2325716at2759"/>
<dbReference type="Gene3D" id="1.25.40.370">
    <property type="match status" value="1"/>
</dbReference>
<feature type="region of interest" description="Disordered" evidence="5">
    <location>
        <begin position="595"/>
        <end position="641"/>
    </location>
</feature>
<feature type="compositionally biased region" description="Polar residues" evidence="5">
    <location>
        <begin position="2002"/>
        <end position="2011"/>
    </location>
</feature>
<dbReference type="InterPro" id="IPR015943">
    <property type="entry name" value="WD40/YVTN_repeat-like_dom_sf"/>
</dbReference>
<dbReference type="InterPro" id="IPR019775">
    <property type="entry name" value="WD40_repeat_CS"/>
</dbReference>
<keyword evidence="1 3" id="KW-0853">WD repeat</keyword>
<evidence type="ECO:0000256" key="4">
    <source>
        <dbReference type="SAM" id="Coils"/>
    </source>
</evidence>
<feature type="coiled-coil region" evidence="4">
    <location>
        <begin position="2061"/>
        <end position="2088"/>
    </location>
</feature>
<feature type="compositionally biased region" description="Low complexity" evidence="5">
    <location>
        <begin position="50"/>
        <end position="59"/>
    </location>
</feature>
<name>A0A6P4ZRT0_BRABE</name>
<feature type="region of interest" description="Disordered" evidence="5">
    <location>
        <begin position="2294"/>
        <end position="2325"/>
    </location>
</feature>
<dbReference type="SUPFAM" id="SSF50978">
    <property type="entry name" value="WD40 repeat-like"/>
    <property type="match status" value="1"/>
</dbReference>
<evidence type="ECO:0000313" key="8">
    <source>
        <dbReference type="Proteomes" id="UP000515135"/>
    </source>
</evidence>
<evidence type="ECO:0000256" key="2">
    <source>
        <dbReference type="ARBA" id="ARBA00022737"/>
    </source>
</evidence>
<feature type="compositionally biased region" description="Polar residues" evidence="5">
    <location>
        <begin position="284"/>
        <end position="297"/>
    </location>
</feature>
<dbReference type="PROSITE" id="PS50294">
    <property type="entry name" value="WD_REPEATS_REGION"/>
    <property type="match status" value="1"/>
</dbReference>
<evidence type="ECO:0000313" key="9">
    <source>
        <dbReference type="RefSeq" id="XP_019639553.1"/>
    </source>
</evidence>
<feature type="compositionally biased region" description="Polar residues" evidence="5">
    <location>
        <begin position="316"/>
        <end position="325"/>
    </location>
</feature>
<feature type="compositionally biased region" description="Basic and acidic residues" evidence="5">
    <location>
        <begin position="267"/>
        <end position="280"/>
    </location>
</feature>
<feature type="compositionally biased region" description="Acidic residues" evidence="5">
    <location>
        <begin position="2315"/>
        <end position="2325"/>
    </location>
</feature>
<feature type="compositionally biased region" description="Polar residues" evidence="5">
    <location>
        <begin position="168"/>
        <end position="182"/>
    </location>
</feature>
<feature type="compositionally biased region" description="Low complexity" evidence="5">
    <location>
        <begin position="239"/>
        <end position="255"/>
    </location>
</feature>
<feature type="repeat" description="WD" evidence="3">
    <location>
        <begin position="1529"/>
        <end position="1570"/>
    </location>
</feature>
<dbReference type="SUPFAM" id="SSF50998">
    <property type="entry name" value="Quinoprotein alcohol dehydrogenase-like"/>
    <property type="match status" value="1"/>
</dbReference>
<feature type="compositionally biased region" description="Low complexity" evidence="5">
    <location>
        <begin position="326"/>
        <end position="336"/>
    </location>
</feature>
<dbReference type="Pfam" id="PF05729">
    <property type="entry name" value="NACHT"/>
    <property type="match status" value="1"/>
</dbReference>
<keyword evidence="2" id="KW-0677">Repeat</keyword>
<protein>
    <submittedName>
        <fullName evidence="9">Uncharacterized protein LOC109481422 isoform X2</fullName>
    </submittedName>
</protein>
<dbReference type="SMART" id="SM00320">
    <property type="entry name" value="WD40"/>
    <property type="match status" value="4"/>
</dbReference>
<keyword evidence="8" id="KW-1185">Reference proteome</keyword>
<dbReference type="InterPro" id="IPR011047">
    <property type="entry name" value="Quinoprotein_ADH-like_sf"/>
</dbReference>
<gene>
    <name evidence="9" type="primary">LOC109481422</name>
</gene>
<evidence type="ECO:0000256" key="1">
    <source>
        <dbReference type="ARBA" id="ARBA00022574"/>
    </source>
</evidence>
<dbReference type="SUPFAM" id="SSF52540">
    <property type="entry name" value="P-loop containing nucleoside triphosphate hydrolases"/>
    <property type="match status" value="1"/>
</dbReference>
<feature type="region of interest" description="Disordered" evidence="5">
    <location>
        <begin position="659"/>
        <end position="693"/>
    </location>
</feature>
<dbReference type="InterPro" id="IPR057588">
    <property type="entry name" value="NWD1/2-like_WH"/>
</dbReference>
<sequence length="2325" mass="261139">MTTSTQRLSRLEQTERLFKENSLKAMRNMRPIGVQKQAGKAAMDRDQQHISLPPISVPSKSPPRRSPGHEAGSPGRKPGEHGGGGIRKDGAQTEYDEIAGENLRKNQGRKVKKKTESLVTSHLRKRLTLRHNRRLLEMFGDLLDSEGEVETTGDSLSEERLSFIIRQGETSAENPSPFNKYTDTGERMDTITVKGERMDTVRPSSAIRLSPISPPTTPPVPKSDRHLPASSDGLENDVMVESVSGSSVGSAGEGSQANVGSDTPVGDSRKDSETLSRDGHIPNSVESSLPGSRLSPEQSLRTLPLVKSLGFHQDSGVGSLSSPGNSTVATDADTSSSFRVERPAIVVASDEQNPVQDAMMATESYDGDVDEDDEEVDRELQQIDYKGDTRAMSSVSLSASEPDEKPLPLVSPVPTPWPVGEEDRGLRLAQLELPERVEQVLHGNVHVHCRVQPRTIKVYISASAEDTVQERDALATKAYPQLKQYYKDRGYELQVVDLRWGFEDMLTDEHSEVELCLKEIQSCQDMVTTPYFVTFFSQKYGPCVVPAAIPKSEYESLHATILSERDKLLSMGRFSRKSYGSIYEDDLEKLDGITEESLDDGDSQVGTDLNKKSTLGVTSSESSPKKSDNGAKSRRKSFQTGGIITRRESVVSLADVQEKVDKDAQDSIPSTSTIEDSPKKSDSSTANGKIVTKLRRTSLPNVGISRRNSKESLISTVDTIEEQEDDMTDTGNVNMSEMKTTHDFDLDLALLTQWYALDENMDPPVYRLQPISSQYRDFNKTTDRSRRQQAIGNWKAVTRRLQKVLQDYAPRAGFSEETMRKYFTSVVDLEVQHGLSHNAPGDGCVWFKRRIVDLEQNVSDAAMRTYTDMHHVRQELDDAATQRRRELEDLLESQVPLPNIHEYTLSWTYGGIDPSKNRGHAIYVDKLCQDFSRILTASIDTSLARQRTREDEKTVLFEEIAQHVSFCQDRAATFFGRKTTLGRIKAYLRTGSRQPLIVHGTSGIGKTSLLSKAAMQTADWTSCGDSAVIVRLIGLTSESRNIRSLLRRLCLQLTHVYGGDIALIPQDYMSLVNFFVVQLESANAEKPLVVFLDALDQLTDDYNARQLFWLPKELPPYVHIVVSTVPHRKYDCFPALKETVPDDQNYVEVPDLPEADASAIVDHWLTADKRRLAPEQLARLIDSFRECPNPLFLKMAYNESTLWKSYTPTSELRLATCVEKLANQIFARHERDHGEAVVRRTLGYITAAKHGVTFNELEDILSLDEDVMNSVIVYNTLSVRRFPPYLLRRLLADLSSSLLVTHSHGTEIYRWFHQLFAKAATERYLLDRDRAPSYHTVMAEYFLGKWSNGAKKPCSGHPKGLDRMVADMALSREVLSPQGAKIINFNIRKLMEMPYHLLESNKMNLLKSEVLCNYEWLLAKVRAVGLRAVLEDHHDSLKVSSDDEELRLLSETLQLSSEVLKADALQLATQLIGRLHDIIMNDKPLAPGDPKKYPQLGVLLQQASFGSVPAFVPSMTCLTPPGGVLFDLLEGHTDKLTAVAGTTDGFRAVTASMDESIKFWDLKTGKVVKTIDGVGSDVRSLTLCMNNSFVVTTEISCIRVWSLNSGEVVLKIDQYVDPAILTTAAEGQLLVAFFDGSNEMRVWDLKSRKMIKEVSIGDDEAGSLHKDRSILVSKNCHGDQVLYAYRSRDIAYVQNARTGKMKRRFVAQGDGASIHAVAMAREYWIVACRYQYMKLHEIYHLELYDVLNGAFIRSIKGCAHDIITDLHVNRLGSHAIALCASESNNTTDIAVWNLETEDHKHLAKHANLSTMGTGVELRFCLTASPNECVLRVWNLSQHINVQQAGGPRKKKKEGILETVPMKDYPRYVVARSMNNGPITVWNVAKGKRTGTLVRIERGLVESTDCVIIRNTKIYILSDRGISHLSDEGRPVFQTIYIYDLQTKKFEKKITGLYIVPSPQHEYTIIGNNLLGLSENRSHLIAWSLDTGQVVYRLRANFKKQEPSTANQTRQGIPTIVRERELEKSRQLEREKERNKARRRTKYTEASMTPWERRNETKTAKVRRYDRDAMLEQQRLEEMRKEKENGIEQYMVSADERIIVCSYFAHHLAVFDVENRTHLHTLENEHSMLYLHNAAMTVNGSHLAHANYDEISKSSYITVWDLQSGKVRKRLKNEPNVCCIGITENAERVIFGTEMNVLKIWCPFNKQNNKKIVGYKGLSLGVGSKIVIVENGSRVVLFAQDISLWDLESGSVLSVFTPDMRIQTCNVAMNGKLIVFGMRDSSSLVTLQLKSRDVDQAPPIEMEGNDIFGEAPTSSSEEESEEEEDE</sequence>
<feature type="compositionally biased region" description="Basic and acidic residues" evidence="5">
    <location>
        <begin position="183"/>
        <end position="200"/>
    </location>
</feature>
<feature type="domain" description="NWD1/2-like winged helix-turn-helix" evidence="7">
    <location>
        <begin position="1224"/>
        <end position="1327"/>
    </location>
</feature>
<feature type="region of interest" description="Disordered" evidence="5">
    <location>
        <begin position="315"/>
        <end position="336"/>
    </location>
</feature>
<dbReference type="InterPro" id="IPR007111">
    <property type="entry name" value="NACHT_NTPase"/>
</dbReference>
<dbReference type="Proteomes" id="UP000515135">
    <property type="component" value="Unplaced"/>
</dbReference>
<dbReference type="PANTHER" id="PTHR19871">
    <property type="entry name" value="BETA TRANSDUCIN-RELATED PROTEIN"/>
    <property type="match status" value="1"/>
</dbReference>
<dbReference type="Pfam" id="PF25469">
    <property type="entry name" value="WHD_NWD1"/>
    <property type="match status" value="1"/>
</dbReference>
<keyword evidence="4" id="KW-0175">Coiled coil</keyword>
<dbReference type="PROSITE" id="PS50082">
    <property type="entry name" value="WD_REPEATS_2"/>
    <property type="match status" value="1"/>
</dbReference>
<dbReference type="Gene3D" id="3.40.50.300">
    <property type="entry name" value="P-loop containing nucleotide triphosphate hydrolases"/>
    <property type="match status" value="1"/>
</dbReference>
<feature type="region of interest" description="Disordered" evidence="5">
    <location>
        <begin position="26"/>
        <end position="91"/>
    </location>
</feature>
<reference evidence="9" key="1">
    <citation type="submission" date="2025-08" db="UniProtKB">
        <authorList>
            <consortium name="RefSeq"/>
        </authorList>
    </citation>
    <scope>IDENTIFICATION</scope>
    <source>
        <tissue evidence="9">Gonad</tissue>
    </source>
</reference>
<feature type="domain" description="NACHT" evidence="6">
    <location>
        <begin position="995"/>
        <end position="1167"/>
    </location>
</feature>
<dbReference type="PROSITE" id="PS00678">
    <property type="entry name" value="WD_REPEATS_1"/>
    <property type="match status" value="1"/>
</dbReference>
<dbReference type="PANTHER" id="PTHR19871:SF43">
    <property type="entry name" value="SI:CH211-212K18.6"/>
    <property type="match status" value="1"/>
</dbReference>
<feature type="compositionally biased region" description="Basic and acidic residues" evidence="5">
    <location>
        <begin position="2016"/>
        <end position="2033"/>
    </location>
</feature>
<evidence type="ECO:0000259" key="6">
    <source>
        <dbReference type="Pfam" id="PF05729"/>
    </source>
</evidence>
<evidence type="ECO:0000259" key="7">
    <source>
        <dbReference type="Pfam" id="PF25469"/>
    </source>
</evidence>
<dbReference type="InterPro" id="IPR027417">
    <property type="entry name" value="P-loop_NTPase"/>
</dbReference>
<evidence type="ECO:0000256" key="3">
    <source>
        <dbReference type="PROSITE-ProRule" id="PRU00221"/>
    </source>
</evidence>
<evidence type="ECO:0000256" key="5">
    <source>
        <dbReference type="SAM" id="MobiDB-lite"/>
    </source>
</evidence>
<feature type="region of interest" description="Disordered" evidence="5">
    <location>
        <begin position="2001"/>
        <end position="2058"/>
    </location>
</feature>
<dbReference type="Gene3D" id="2.130.10.10">
    <property type="entry name" value="YVTN repeat-like/Quinoprotein amine dehydrogenase"/>
    <property type="match status" value="3"/>
</dbReference>